<gene>
    <name evidence="1" type="ORF">HGQ17_04475</name>
</gene>
<dbReference type="Gene3D" id="3.40.50.720">
    <property type="entry name" value="NAD(P)-binding Rossmann-like Domain"/>
    <property type="match status" value="1"/>
</dbReference>
<proteinExistence type="predicted"/>
<dbReference type="InterPro" id="IPR035985">
    <property type="entry name" value="Ubiquitin-activating_enz"/>
</dbReference>
<dbReference type="RefSeq" id="WP_168886780.1">
    <property type="nucleotide sequence ID" value="NZ_JABAHY010000003.1"/>
</dbReference>
<evidence type="ECO:0008006" key="3">
    <source>
        <dbReference type="Google" id="ProtNLM"/>
    </source>
</evidence>
<accession>A0A7X8TJ42</accession>
<dbReference type="GO" id="GO:0008641">
    <property type="term" value="F:ubiquitin-like modifier activating enzyme activity"/>
    <property type="evidence" value="ECO:0007669"/>
    <property type="project" value="InterPro"/>
</dbReference>
<organism evidence="1 2">
    <name type="scientific">Nesterenkonia sedimenti</name>
    <dbReference type="NCBI Taxonomy" id="1463632"/>
    <lineage>
        <taxon>Bacteria</taxon>
        <taxon>Bacillati</taxon>
        <taxon>Actinomycetota</taxon>
        <taxon>Actinomycetes</taxon>
        <taxon>Micrococcales</taxon>
        <taxon>Micrococcaceae</taxon>
        <taxon>Nesterenkonia</taxon>
    </lineage>
</organism>
<dbReference type="Proteomes" id="UP000523139">
    <property type="component" value="Unassembled WGS sequence"/>
</dbReference>
<name>A0A7X8TJ42_9MICC</name>
<evidence type="ECO:0000313" key="1">
    <source>
        <dbReference type="EMBL" id="NLS09272.1"/>
    </source>
</evidence>
<dbReference type="AlphaFoldDB" id="A0A7X8TJ42"/>
<comment type="caution">
    <text evidence="1">The sequence shown here is derived from an EMBL/GenBank/DDBJ whole genome shotgun (WGS) entry which is preliminary data.</text>
</comment>
<reference evidence="1 2" key="1">
    <citation type="submission" date="2020-04" db="EMBL/GenBank/DDBJ databases">
        <title>Nesterenkonia sp. nov., isolated from marine sediment.</title>
        <authorList>
            <person name="Zhang G."/>
        </authorList>
    </citation>
    <scope>NUCLEOTIDE SEQUENCE [LARGE SCALE GENOMIC DNA]</scope>
    <source>
        <strain evidence="1 2">MY13</strain>
    </source>
</reference>
<evidence type="ECO:0000313" key="2">
    <source>
        <dbReference type="Proteomes" id="UP000523139"/>
    </source>
</evidence>
<dbReference type="EMBL" id="JABAHY010000003">
    <property type="protein sequence ID" value="NLS09272.1"/>
    <property type="molecule type" value="Genomic_DNA"/>
</dbReference>
<dbReference type="SUPFAM" id="SSF69572">
    <property type="entry name" value="Activating enzymes of the ubiquitin-like proteins"/>
    <property type="match status" value="1"/>
</dbReference>
<protein>
    <recommendedName>
        <fullName evidence="3">THIF-type NAD/FAD binding fold domain-containing protein</fullName>
    </recommendedName>
</protein>
<sequence>MGAAVTEARRRLSTVLVEGLEELGFTLARHLISAGIGTVLLCDESPVTGAENSYRSLDEGRPRAEAALSLLEDPGGTSVLAEAPEGAITSGVDLRVLCVSTAALDALGQHPEALRYDCPILPVLHSPGGPPASRYGSALC</sequence>
<keyword evidence="2" id="KW-1185">Reference proteome</keyword>